<evidence type="ECO:0000313" key="4">
    <source>
        <dbReference type="EMBL" id="NNH04363.1"/>
    </source>
</evidence>
<keyword evidence="2" id="KW-1133">Transmembrane helix</keyword>
<keyword evidence="5" id="KW-1185">Reference proteome</keyword>
<keyword evidence="2" id="KW-0472">Membrane</keyword>
<feature type="region of interest" description="Disordered" evidence="1">
    <location>
        <begin position="256"/>
        <end position="317"/>
    </location>
</feature>
<dbReference type="Pfam" id="PF19516">
    <property type="entry name" value="DUF6049"/>
    <property type="match status" value="1"/>
</dbReference>
<feature type="compositionally biased region" description="Basic and acidic residues" evidence="1">
    <location>
        <begin position="690"/>
        <end position="702"/>
    </location>
</feature>
<feature type="signal peptide" evidence="3">
    <location>
        <begin position="1"/>
        <end position="17"/>
    </location>
</feature>
<proteinExistence type="predicted"/>
<feature type="region of interest" description="Disordered" evidence="1">
    <location>
        <begin position="688"/>
        <end position="723"/>
    </location>
</feature>
<dbReference type="Proteomes" id="UP000543598">
    <property type="component" value="Unassembled WGS sequence"/>
</dbReference>
<comment type="caution">
    <text evidence="4">The sequence shown here is derived from an EMBL/GenBank/DDBJ whole genome shotgun (WGS) entry which is preliminary data.</text>
</comment>
<feature type="compositionally biased region" description="Low complexity" evidence="1">
    <location>
        <begin position="703"/>
        <end position="723"/>
    </location>
</feature>
<dbReference type="EMBL" id="JABEMB010000015">
    <property type="protein sequence ID" value="NNH04363.1"/>
    <property type="molecule type" value="Genomic_DNA"/>
</dbReference>
<feature type="chain" id="PRO_5039475949" description="2-oxoglutarate dehydrogenase" evidence="3">
    <location>
        <begin position="18"/>
        <end position="723"/>
    </location>
</feature>
<name>A0A7Y2Q283_9MICO</name>
<dbReference type="AlphaFoldDB" id="A0A7Y2Q283"/>
<accession>A0A7Y2Q283</accession>
<feature type="transmembrane region" description="Helical" evidence="2">
    <location>
        <begin position="662"/>
        <end position="683"/>
    </location>
</feature>
<sequence>MVAAVALVPLLATPALGSASPDPSPTPTPTGVVGFTLAPVGNGLVHAGEPLVASVTLQNGTDAATPAGPVTLALGSAPLRDRSALDAWLGGDTSDVALQEVGATTLTDVAPGAEDTAAIIVAADPVLGGRGPGVYPLAASFDGPEGTLVSTSAMIVPDDAVAETGVGIVVPITAGPLAEGLLTSDQLAALTAPDGALSSALDAVEGTSAILAVDPAVLAAIRVLGTSAPASASAWLERLDALTNSRFTLQFGDSDIAPQLDSGQPRPLGPTSLQYAMSPADFIPPAPTPEPTPTATPTQTPTPTPTPTPTADPSAPVYPTLPELLDVAGERPAVFWPADGTASADVVSTLGAITSGETTSLTLVPSTSTTEGASGATVTARGMAGDAAVLVYDAAISQALQDASSLDEPALRGAPLTAATAHLTLAVADAGGAPLLVTLGRDADRSRIGLTAALSAVTHTAATHPLTLEAFETEPASAVDLVDVEQDAARTAAASAFSDDEARLARFATILDEPSLLLGPERSSTLQLLGVSWLADADRWATAVDEHRAATARTIDGVGLLPVPDVQQISPSADIPVWIHNDLPYAVNVVLYATPDDLRLDLQPSIPVTAPASTNTRVLIPVKAQIGSGDVGITLQLRSPTYEPIGRSQVANVTVRADWERYGLIALGVIVGGLLVVGVIRTIRRRGRARRADAATGDHDTATDAAAPAAAAGTAPAAEETRS</sequence>
<evidence type="ECO:0008006" key="6">
    <source>
        <dbReference type="Google" id="ProtNLM"/>
    </source>
</evidence>
<evidence type="ECO:0000256" key="1">
    <source>
        <dbReference type="SAM" id="MobiDB-lite"/>
    </source>
</evidence>
<evidence type="ECO:0000256" key="3">
    <source>
        <dbReference type="SAM" id="SignalP"/>
    </source>
</evidence>
<reference evidence="4 5" key="1">
    <citation type="submission" date="2020-05" db="EMBL/GenBank/DDBJ databases">
        <title>MicrobeNet Type strains.</title>
        <authorList>
            <person name="Nicholson A.C."/>
        </authorList>
    </citation>
    <scope>NUCLEOTIDE SEQUENCE [LARGE SCALE GENOMIC DNA]</scope>
    <source>
        <strain evidence="4 5">JCM 14282</strain>
    </source>
</reference>
<gene>
    <name evidence="4" type="ORF">HLA99_10925</name>
</gene>
<keyword evidence="2" id="KW-0812">Transmembrane</keyword>
<protein>
    <recommendedName>
        <fullName evidence="6">2-oxoglutarate dehydrogenase</fullName>
    </recommendedName>
</protein>
<dbReference type="InterPro" id="IPR046112">
    <property type="entry name" value="DUF6049"/>
</dbReference>
<evidence type="ECO:0000313" key="5">
    <source>
        <dbReference type="Proteomes" id="UP000543598"/>
    </source>
</evidence>
<keyword evidence="3" id="KW-0732">Signal</keyword>
<evidence type="ECO:0000256" key="2">
    <source>
        <dbReference type="SAM" id="Phobius"/>
    </source>
</evidence>
<feature type="compositionally biased region" description="Pro residues" evidence="1">
    <location>
        <begin position="282"/>
        <end position="310"/>
    </location>
</feature>
<organism evidence="4 5">
    <name type="scientific">Microbacterium ulmi</name>
    <dbReference type="NCBI Taxonomy" id="179095"/>
    <lineage>
        <taxon>Bacteria</taxon>
        <taxon>Bacillati</taxon>
        <taxon>Actinomycetota</taxon>
        <taxon>Actinomycetes</taxon>
        <taxon>Micrococcales</taxon>
        <taxon>Microbacteriaceae</taxon>
        <taxon>Microbacterium</taxon>
    </lineage>
</organism>